<dbReference type="GeneID" id="23617896"/>
<dbReference type="RefSeq" id="XP_011402035.1">
    <property type="nucleotide sequence ID" value="XM_011403733.1"/>
</dbReference>
<gene>
    <name evidence="2" type="ORF">F751_6505</name>
</gene>
<keyword evidence="1" id="KW-0812">Transmembrane</keyword>
<feature type="transmembrane region" description="Helical" evidence="1">
    <location>
        <begin position="17"/>
        <end position="38"/>
    </location>
</feature>
<evidence type="ECO:0000256" key="1">
    <source>
        <dbReference type="SAM" id="Phobius"/>
    </source>
</evidence>
<proteinExistence type="predicted"/>
<dbReference type="OrthoDB" id="497979at2759"/>
<keyword evidence="1" id="KW-0472">Membrane</keyword>
<name>A0A087STD2_AUXPR</name>
<accession>A0A087STD2</accession>
<protein>
    <submittedName>
        <fullName evidence="2">Uncharacterized protein</fullName>
    </submittedName>
</protein>
<dbReference type="Proteomes" id="UP000028924">
    <property type="component" value="Unassembled WGS sequence"/>
</dbReference>
<dbReference type="EMBL" id="KL662185">
    <property type="protein sequence ID" value="KFM28986.1"/>
    <property type="molecule type" value="Genomic_DNA"/>
</dbReference>
<evidence type="ECO:0000313" key="2">
    <source>
        <dbReference type="EMBL" id="KFM28986.1"/>
    </source>
</evidence>
<sequence>MPPCRAINIDFSDPDTLVAVGGALLGVALGVGVPAFYISRDRRDEQRLEELRELNRNTKMQTGEYMTKVHGREEIAAFRRPRWTDGRDFVDDD</sequence>
<organism evidence="2 3">
    <name type="scientific">Auxenochlorella protothecoides</name>
    <name type="common">Green microalga</name>
    <name type="synonym">Chlorella protothecoides</name>
    <dbReference type="NCBI Taxonomy" id="3075"/>
    <lineage>
        <taxon>Eukaryota</taxon>
        <taxon>Viridiplantae</taxon>
        <taxon>Chlorophyta</taxon>
        <taxon>core chlorophytes</taxon>
        <taxon>Trebouxiophyceae</taxon>
        <taxon>Chlorellales</taxon>
        <taxon>Chlorellaceae</taxon>
        <taxon>Auxenochlorella</taxon>
    </lineage>
</organism>
<keyword evidence="1" id="KW-1133">Transmembrane helix</keyword>
<keyword evidence="3" id="KW-1185">Reference proteome</keyword>
<dbReference type="AlphaFoldDB" id="A0A087STD2"/>
<evidence type="ECO:0000313" key="3">
    <source>
        <dbReference type="Proteomes" id="UP000028924"/>
    </source>
</evidence>
<reference evidence="2 3" key="1">
    <citation type="journal article" date="2014" name="BMC Genomics">
        <title>Oil accumulation mechanisms of the oleaginous microalga Chlorella protothecoides revealed through its genome, transcriptomes, and proteomes.</title>
        <authorList>
            <person name="Gao C."/>
            <person name="Wang Y."/>
            <person name="Shen Y."/>
            <person name="Yan D."/>
            <person name="He X."/>
            <person name="Dai J."/>
            <person name="Wu Q."/>
        </authorList>
    </citation>
    <scope>NUCLEOTIDE SEQUENCE [LARGE SCALE GENOMIC DNA]</scope>
    <source>
        <strain evidence="2 3">0710</strain>
    </source>
</reference>
<dbReference type="KEGG" id="apro:F751_6505"/>